<proteinExistence type="predicted"/>
<comment type="caution">
    <text evidence="1">The sequence shown here is derived from an EMBL/GenBank/DDBJ whole genome shotgun (WGS) entry which is preliminary data.</text>
</comment>
<evidence type="ECO:0000313" key="1">
    <source>
        <dbReference type="EMBL" id="KAF7626053.1"/>
    </source>
</evidence>
<keyword evidence="2" id="KW-1185">Reference proteome</keyword>
<organism evidence="1 2">
    <name type="scientific">Meloidogyne graminicola</name>
    <dbReference type="NCBI Taxonomy" id="189291"/>
    <lineage>
        <taxon>Eukaryota</taxon>
        <taxon>Metazoa</taxon>
        <taxon>Ecdysozoa</taxon>
        <taxon>Nematoda</taxon>
        <taxon>Chromadorea</taxon>
        <taxon>Rhabditida</taxon>
        <taxon>Tylenchina</taxon>
        <taxon>Tylenchomorpha</taxon>
        <taxon>Tylenchoidea</taxon>
        <taxon>Meloidogynidae</taxon>
        <taxon>Meloidogyninae</taxon>
        <taxon>Meloidogyne</taxon>
    </lineage>
</organism>
<protein>
    <submittedName>
        <fullName evidence="1">Uncharacterized protein</fullName>
    </submittedName>
</protein>
<evidence type="ECO:0000313" key="2">
    <source>
        <dbReference type="Proteomes" id="UP000605970"/>
    </source>
</evidence>
<dbReference type="AlphaFoldDB" id="A0A8S9Z6Z1"/>
<gene>
    <name evidence="1" type="ORF">Mgra_00009768</name>
</gene>
<accession>A0A8S9Z6Z1</accession>
<reference evidence="1" key="1">
    <citation type="journal article" date="2020" name="Ecol. Evol.">
        <title>Genome structure and content of the rice root-knot nematode (Meloidogyne graminicola).</title>
        <authorList>
            <person name="Phan N.T."/>
            <person name="Danchin E.G.J."/>
            <person name="Klopp C."/>
            <person name="Perfus-Barbeoch L."/>
            <person name="Kozlowski D.K."/>
            <person name="Koutsovoulos G.D."/>
            <person name="Lopez-Roques C."/>
            <person name="Bouchez O."/>
            <person name="Zahm M."/>
            <person name="Besnard G."/>
            <person name="Bellafiore S."/>
        </authorList>
    </citation>
    <scope>NUCLEOTIDE SEQUENCE</scope>
    <source>
        <strain evidence="1">VN-18</strain>
    </source>
</reference>
<dbReference type="Proteomes" id="UP000605970">
    <property type="component" value="Unassembled WGS sequence"/>
</dbReference>
<name>A0A8S9Z6Z1_9BILA</name>
<sequence>MFNKNSWCKIFFIHVHVDSKCLIIFNHYWTQCHSPLCPVWLSGLVLCFIINERMSCSPIMISHF</sequence>
<dbReference type="EMBL" id="JABEBT010000182">
    <property type="protein sequence ID" value="KAF7626053.1"/>
    <property type="molecule type" value="Genomic_DNA"/>
</dbReference>